<evidence type="ECO:0000313" key="1">
    <source>
        <dbReference type="EMBL" id="KAF2451238.1"/>
    </source>
</evidence>
<protein>
    <submittedName>
        <fullName evidence="1">Uncharacterized protein</fullName>
    </submittedName>
</protein>
<gene>
    <name evidence="1" type="ORF">P171DRAFT_1767</name>
</gene>
<keyword evidence="2" id="KW-1185">Reference proteome</keyword>
<dbReference type="AlphaFoldDB" id="A0A9P4UJ26"/>
<name>A0A9P4UJ26_9PLEO</name>
<dbReference type="EMBL" id="MU001492">
    <property type="protein sequence ID" value="KAF2451238.1"/>
    <property type="molecule type" value="Genomic_DNA"/>
</dbReference>
<accession>A0A9P4UJ26</accession>
<evidence type="ECO:0000313" key="2">
    <source>
        <dbReference type="Proteomes" id="UP000799764"/>
    </source>
</evidence>
<reference evidence="1" key="1">
    <citation type="journal article" date="2020" name="Stud. Mycol.">
        <title>101 Dothideomycetes genomes: a test case for predicting lifestyles and emergence of pathogens.</title>
        <authorList>
            <person name="Haridas S."/>
            <person name="Albert R."/>
            <person name="Binder M."/>
            <person name="Bloem J."/>
            <person name="Labutti K."/>
            <person name="Salamov A."/>
            <person name="Andreopoulos B."/>
            <person name="Baker S."/>
            <person name="Barry K."/>
            <person name="Bills G."/>
            <person name="Bluhm B."/>
            <person name="Cannon C."/>
            <person name="Castanera R."/>
            <person name="Culley D."/>
            <person name="Daum C."/>
            <person name="Ezra D."/>
            <person name="Gonzalez J."/>
            <person name="Henrissat B."/>
            <person name="Kuo A."/>
            <person name="Liang C."/>
            <person name="Lipzen A."/>
            <person name="Lutzoni F."/>
            <person name="Magnuson J."/>
            <person name="Mondo S."/>
            <person name="Nolan M."/>
            <person name="Ohm R."/>
            <person name="Pangilinan J."/>
            <person name="Park H.-J."/>
            <person name="Ramirez L."/>
            <person name="Alfaro M."/>
            <person name="Sun H."/>
            <person name="Tritt A."/>
            <person name="Yoshinaga Y."/>
            <person name="Zwiers L.-H."/>
            <person name="Turgeon B."/>
            <person name="Goodwin S."/>
            <person name="Spatafora J."/>
            <person name="Crous P."/>
            <person name="Grigoriev I."/>
        </authorList>
    </citation>
    <scope>NUCLEOTIDE SEQUENCE</scope>
    <source>
        <strain evidence="1">CBS 690.94</strain>
    </source>
</reference>
<dbReference type="Proteomes" id="UP000799764">
    <property type="component" value="Unassembled WGS sequence"/>
</dbReference>
<organism evidence="1 2">
    <name type="scientific">Karstenula rhodostoma CBS 690.94</name>
    <dbReference type="NCBI Taxonomy" id="1392251"/>
    <lineage>
        <taxon>Eukaryota</taxon>
        <taxon>Fungi</taxon>
        <taxon>Dikarya</taxon>
        <taxon>Ascomycota</taxon>
        <taxon>Pezizomycotina</taxon>
        <taxon>Dothideomycetes</taxon>
        <taxon>Pleosporomycetidae</taxon>
        <taxon>Pleosporales</taxon>
        <taxon>Massarineae</taxon>
        <taxon>Didymosphaeriaceae</taxon>
        <taxon>Karstenula</taxon>
    </lineage>
</organism>
<sequence>MKQMGYRPRGDRTMDLVSPSSLLWFSVDKSATRRSSLLNSEEITHPTWSWTGWRGAITYASLKFGRNASSYTESLRWSQSYKPAGIDWFHFLEEGNNIRHESEAFCAQPYCSQLVNLPWGHHRFKFKQYLDLRHLSLYRFCTSVCTTSNFHYYSWKSYVHRDSTPHIDVTLLGIFNRDGKRCGVLFNPPPFNPPLPSMGTNVQNYSLITISMKKQYSWLEDISTSDYNTKDEQEDTVNGCGCWLNVMLVKKSEQYEELVERVAVGQMHPRAWVEANPTVVIAHRPSMHYAKHAGLVLWP</sequence>
<proteinExistence type="predicted"/>
<comment type="caution">
    <text evidence="1">The sequence shown here is derived from an EMBL/GenBank/DDBJ whole genome shotgun (WGS) entry which is preliminary data.</text>
</comment>